<dbReference type="EMBL" id="CP022684">
    <property type="protein sequence ID" value="AUM13825.1"/>
    <property type="molecule type" value="Genomic_DNA"/>
</dbReference>
<keyword evidence="2" id="KW-1185">Reference proteome</keyword>
<dbReference type="OrthoDB" id="9869243at2"/>
<evidence type="ECO:0000313" key="1">
    <source>
        <dbReference type="EMBL" id="AUM13825.1"/>
    </source>
</evidence>
<name>A0A2K9LQS1_9GAMM</name>
<gene>
    <name evidence="1" type="ORF">Kalk_15930</name>
</gene>
<accession>A0A2K9LQS1</accession>
<proteinExistence type="predicted"/>
<reference evidence="2" key="1">
    <citation type="submission" date="2017-08" db="EMBL/GenBank/DDBJ databases">
        <title>Direct submision.</title>
        <authorList>
            <person name="Kim S.-J."/>
            <person name="Rhee S.-K."/>
        </authorList>
    </citation>
    <scope>NUCLEOTIDE SEQUENCE [LARGE SCALE GENOMIC DNA]</scope>
    <source>
        <strain evidence="2">GI5</strain>
    </source>
</reference>
<dbReference type="KEGG" id="kak:Kalk_15930"/>
<dbReference type="AlphaFoldDB" id="A0A2K9LQS1"/>
<evidence type="ECO:0000313" key="2">
    <source>
        <dbReference type="Proteomes" id="UP000235116"/>
    </source>
</evidence>
<sequence>MKKVSVFNCRIRRKQRTAQYGDLFELVREYVVGDDDVLLQGSYQTCRDAMQRYYGSLISDPEQYVVQWCDEFGFIVHQLVDADVYQTKLASAR</sequence>
<organism evidence="1 2">
    <name type="scientific">Ketobacter alkanivorans</name>
    <dbReference type="NCBI Taxonomy" id="1917421"/>
    <lineage>
        <taxon>Bacteria</taxon>
        <taxon>Pseudomonadati</taxon>
        <taxon>Pseudomonadota</taxon>
        <taxon>Gammaproteobacteria</taxon>
        <taxon>Pseudomonadales</taxon>
        <taxon>Ketobacteraceae</taxon>
        <taxon>Ketobacter</taxon>
    </lineage>
</organism>
<dbReference type="RefSeq" id="WP_101895200.1">
    <property type="nucleotide sequence ID" value="NZ_CP022684.1"/>
</dbReference>
<dbReference type="Proteomes" id="UP000235116">
    <property type="component" value="Chromosome"/>
</dbReference>
<protein>
    <submittedName>
        <fullName evidence="1">Uncharacterized protein</fullName>
    </submittedName>
</protein>